<dbReference type="EMBL" id="JAUEIR010000007">
    <property type="protein sequence ID" value="MDN0069739.1"/>
    <property type="molecule type" value="Genomic_DNA"/>
</dbReference>
<dbReference type="Gene3D" id="1.10.10.10">
    <property type="entry name" value="Winged helix-like DNA-binding domain superfamily/Winged helix DNA-binding domain"/>
    <property type="match status" value="3"/>
</dbReference>
<dbReference type="InterPro" id="IPR036388">
    <property type="entry name" value="WH-like_DNA-bd_sf"/>
</dbReference>
<dbReference type="AlphaFoldDB" id="A0AAW7JQX1"/>
<gene>
    <name evidence="4" type="ORF">QVN40_08525</name>
</gene>
<evidence type="ECO:0000259" key="3">
    <source>
        <dbReference type="Pfam" id="PF07553"/>
    </source>
</evidence>
<sequence length="223" mass="24147">MKRNYLLSARIPATAFLALSLSIGSLGALTGCSDDSPQGGSEPVAAAQQDAATESQENTEQTEAETVPVVDPDVPTEYLSALTQATSYSDTLHMSKQGIYDQLVSEYGGQFAPEAAQYAIDNVSADWNANALAKAQNYSDTMHMSKQGIFDQLVSEYGEKFTAEEAQYAIDNLQADYNANALEKARGYQETMSMSPEAIRDQLASEYGEKFTQEEADYAVANL</sequence>
<feature type="compositionally biased region" description="Polar residues" evidence="1">
    <location>
        <begin position="50"/>
        <end position="61"/>
    </location>
</feature>
<proteinExistence type="predicted"/>
<feature type="region of interest" description="Disordered" evidence="1">
    <location>
        <begin position="33"/>
        <end position="66"/>
    </location>
</feature>
<evidence type="ECO:0000256" key="1">
    <source>
        <dbReference type="SAM" id="MobiDB-lite"/>
    </source>
</evidence>
<dbReference type="RefSeq" id="WP_289827381.1">
    <property type="nucleotide sequence ID" value="NZ_JAUEIR010000007.1"/>
</dbReference>
<organism evidence="4 5">
    <name type="scientific">Collinsella ihumii</name>
    <dbReference type="NCBI Taxonomy" id="1720204"/>
    <lineage>
        <taxon>Bacteria</taxon>
        <taxon>Bacillati</taxon>
        <taxon>Actinomycetota</taxon>
        <taxon>Coriobacteriia</taxon>
        <taxon>Coriobacteriales</taxon>
        <taxon>Coriobacteriaceae</taxon>
        <taxon>Collinsella</taxon>
    </lineage>
</organism>
<reference evidence="4" key="2">
    <citation type="submission" date="2023-08" db="EMBL/GenBank/DDBJ databases">
        <title>Identification and characterization of horizontal gene transfer across gut microbiota members of farm animals based on homology search.</title>
        <authorList>
            <person name="Schwarzerova J."/>
            <person name="Nykrynova M."/>
            <person name="Jureckova K."/>
            <person name="Cejkova D."/>
            <person name="Rychlik I."/>
        </authorList>
    </citation>
    <scope>NUCLEOTIDE SEQUENCE</scope>
    <source>
        <strain evidence="4">15_COKtk</strain>
    </source>
</reference>
<dbReference type="PROSITE" id="PS51257">
    <property type="entry name" value="PROKAR_LIPOPROTEIN"/>
    <property type="match status" value="1"/>
</dbReference>
<keyword evidence="4" id="KW-0449">Lipoprotein</keyword>
<reference evidence="4" key="1">
    <citation type="submission" date="2023-06" db="EMBL/GenBank/DDBJ databases">
        <authorList>
            <person name="Zeman M."/>
            <person name="Kubasova T."/>
            <person name="Jahodarova E."/>
            <person name="Nykrynova M."/>
            <person name="Rychlik I."/>
        </authorList>
    </citation>
    <scope>NUCLEOTIDE SEQUENCE</scope>
    <source>
        <strain evidence="4">15_COKtk</strain>
    </source>
</reference>
<feature type="chain" id="PRO_5043521459" evidence="2">
    <location>
        <begin position="29"/>
        <end position="223"/>
    </location>
</feature>
<evidence type="ECO:0000256" key="2">
    <source>
        <dbReference type="SAM" id="SignalP"/>
    </source>
</evidence>
<dbReference type="InterPro" id="IPR011434">
    <property type="entry name" value="Ltp-like_HTH"/>
</dbReference>
<evidence type="ECO:0000313" key="4">
    <source>
        <dbReference type="EMBL" id="MDN0069739.1"/>
    </source>
</evidence>
<dbReference type="Pfam" id="PF07553">
    <property type="entry name" value="Lipoprotein_Ltp"/>
    <property type="match status" value="3"/>
</dbReference>
<keyword evidence="2" id="KW-0732">Signal</keyword>
<feature type="domain" description="Putative host cell surface-exposed lipoprotein Ltp-like HTH region" evidence="3">
    <location>
        <begin position="176"/>
        <end position="223"/>
    </location>
</feature>
<accession>A0AAW7JQX1</accession>
<evidence type="ECO:0000313" key="5">
    <source>
        <dbReference type="Proteomes" id="UP001168505"/>
    </source>
</evidence>
<protein>
    <submittedName>
        <fullName evidence="4">Ltp family lipoprotein</fullName>
    </submittedName>
</protein>
<comment type="caution">
    <text evidence="4">The sequence shown here is derived from an EMBL/GenBank/DDBJ whole genome shotgun (WGS) entry which is preliminary data.</text>
</comment>
<feature type="signal peptide" evidence="2">
    <location>
        <begin position="1"/>
        <end position="28"/>
    </location>
</feature>
<feature type="domain" description="Putative host cell surface-exposed lipoprotein Ltp-like HTH region" evidence="3">
    <location>
        <begin position="126"/>
        <end position="173"/>
    </location>
</feature>
<feature type="domain" description="Putative host cell surface-exposed lipoprotein Ltp-like HTH region" evidence="3">
    <location>
        <begin position="77"/>
        <end position="123"/>
    </location>
</feature>
<name>A0AAW7JQX1_9ACTN</name>
<dbReference type="Proteomes" id="UP001168505">
    <property type="component" value="Unassembled WGS sequence"/>
</dbReference>